<dbReference type="AlphaFoldDB" id="A0A5D4M0P2"/>
<gene>
    <name evidence="1" type="ORF">FZC84_22100</name>
</gene>
<dbReference type="Proteomes" id="UP000325182">
    <property type="component" value="Unassembled WGS sequence"/>
</dbReference>
<proteinExistence type="predicted"/>
<evidence type="ECO:0000313" key="1">
    <source>
        <dbReference type="EMBL" id="TYR94878.1"/>
    </source>
</evidence>
<sequence length="301" mass="34097">MFKFLDRFKKGEIKATGESSTVSSEELFSGEPEGKESARLITTELSFHPQSKISTEEKYFFQFLHNELPQLKENQIAIHGVDLKRDEKALYVTTFLRNSLSKEVQFKTLPLLLTGPSGEIIARKEFDLSALGKLPPLSSRPWQFQFPLDSLNTNEIPETGWNLAFELKTVSGPHKLDLEQSWKDTMSDEDVKQLESFVNTLKAPKRGEVNFFGMQIKRDDRGRLLTTLLIRNGTEKDISIEQLPLTIEDGAGNIIAQGGFKLNQLKVKANSSKPWTFVFPESTILLRDADLSEWKVNTSGK</sequence>
<evidence type="ECO:0000313" key="2">
    <source>
        <dbReference type="Proteomes" id="UP000325182"/>
    </source>
</evidence>
<accession>A0A5D4M0P2</accession>
<dbReference type="InterPro" id="IPR030910">
    <property type="entry name" value="SLAP_dom"/>
</dbReference>
<organism evidence="1 2">
    <name type="scientific">Rossellomorea vietnamensis</name>
    <dbReference type="NCBI Taxonomy" id="218284"/>
    <lineage>
        <taxon>Bacteria</taxon>
        <taxon>Bacillati</taxon>
        <taxon>Bacillota</taxon>
        <taxon>Bacilli</taxon>
        <taxon>Bacillales</taxon>
        <taxon>Bacillaceae</taxon>
        <taxon>Rossellomorea</taxon>
    </lineage>
</organism>
<comment type="caution">
    <text evidence="1">The sequence shown here is derived from an EMBL/GenBank/DDBJ whole genome shotgun (WGS) entry which is preliminary data.</text>
</comment>
<dbReference type="RefSeq" id="WP_148955318.1">
    <property type="nucleotide sequence ID" value="NZ_VTEG01000034.1"/>
</dbReference>
<dbReference type="InterPro" id="IPR030911">
    <property type="entry name" value="Sec_acc_SLAP"/>
</dbReference>
<dbReference type="NCBIfam" id="TIGR04398">
    <property type="entry name" value="SLAP_DUP"/>
    <property type="match status" value="2"/>
</dbReference>
<dbReference type="NCBIfam" id="TIGR04399">
    <property type="entry name" value="acc_Sec_SLAP"/>
    <property type="match status" value="1"/>
</dbReference>
<name>A0A5D4M0P2_9BACI</name>
<protein>
    <submittedName>
        <fullName evidence="1">Accessory Sec system S-layer assembly protein</fullName>
    </submittedName>
</protein>
<dbReference type="EMBL" id="VTEG01000034">
    <property type="protein sequence ID" value="TYR94878.1"/>
    <property type="molecule type" value="Genomic_DNA"/>
</dbReference>
<reference evidence="1 2" key="1">
    <citation type="submission" date="2019-08" db="EMBL/GenBank/DDBJ databases">
        <title>Bacillus genomes from the desert of Cuatro Cienegas, Coahuila.</title>
        <authorList>
            <person name="Olmedo-Alvarez G."/>
        </authorList>
    </citation>
    <scope>NUCLEOTIDE SEQUENCE [LARGE SCALE GENOMIC DNA]</scope>
    <source>
        <strain evidence="1 2">CH128b_4D</strain>
    </source>
</reference>